<evidence type="ECO:0000313" key="3">
    <source>
        <dbReference type="EMBL" id="MBF8186424.1"/>
    </source>
</evidence>
<name>A0A931EW77_9ACTN</name>
<proteinExistence type="predicted"/>
<evidence type="ECO:0008006" key="5">
    <source>
        <dbReference type="Google" id="ProtNLM"/>
    </source>
</evidence>
<comment type="caution">
    <text evidence="3">The sequence shown here is derived from an EMBL/GenBank/DDBJ whole genome shotgun (WGS) entry which is preliminary data.</text>
</comment>
<feature type="chain" id="PRO_5037508293" description="Hemolysin type calcium-binding protein" evidence="2">
    <location>
        <begin position="43"/>
        <end position="185"/>
    </location>
</feature>
<keyword evidence="4" id="KW-1185">Reference proteome</keyword>
<dbReference type="EMBL" id="JADOGI010000027">
    <property type="protein sequence ID" value="MBF8186424.1"/>
    <property type="molecule type" value="Genomic_DNA"/>
</dbReference>
<dbReference type="RefSeq" id="WP_195895400.1">
    <property type="nucleotide sequence ID" value="NZ_JADOGI010000027.1"/>
</dbReference>
<dbReference type="InterPro" id="IPR001343">
    <property type="entry name" value="Hemolysn_Ca-bd"/>
</dbReference>
<dbReference type="AlphaFoldDB" id="A0A931EW77"/>
<keyword evidence="2" id="KW-0732">Signal</keyword>
<protein>
    <recommendedName>
        <fullName evidence="5">Hemolysin type calcium-binding protein</fullName>
    </recommendedName>
</protein>
<organism evidence="3 4">
    <name type="scientific">Nonomuraea cypriaca</name>
    <dbReference type="NCBI Taxonomy" id="1187855"/>
    <lineage>
        <taxon>Bacteria</taxon>
        <taxon>Bacillati</taxon>
        <taxon>Actinomycetota</taxon>
        <taxon>Actinomycetes</taxon>
        <taxon>Streptosporangiales</taxon>
        <taxon>Streptosporangiaceae</taxon>
        <taxon>Nonomuraea</taxon>
    </lineage>
</organism>
<dbReference type="PROSITE" id="PS51318">
    <property type="entry name" value="TAT"/>
    <property type="match status" value="1"/>
</dbReference>
<dbReference type="GO" id="GO:0005509">
    <property type="term" value="F:calcium ion binding"/>
    <property type="evidence" value="ECO:0007669"/>
    <property type="project" value="InterPro"/>
</dbReference>
<sequence>MSTRGNDRRSRAAVARRHGLRALTAGAALTGTLLVIAGPAHAATNVGVTAVGALAINAGNLDDDITVSVDVDGSLLVTNPVDVVMPVAPCVAVTANQVDCPSAGVVGISASTGNGDDVLRNQTALRSRADMGAGDDRFKGGPARDTVFGNDGDDTLVGDGGNNDVADGGPNTDTCDAENEVNCEL</sequence>
<reference evidence="3" key="1">
    <citation type="submission" date="2020-11" db="EMBL/GenBank/DDBJ databases">
        <title>Whole-genome analyses of Nonomuraea sp. K274.</title>
        <authorList>
            <person name="Veyisoglu A."/>
        </authorList>
    </citation>
    <scope>NUCLEOTIDE SEQUENCE</scope>
    <source>
        <strain evidence="3">K274</strain>
    </source>
</reference>
<feature type="signal peptide" evidence="2">
    <location>
        <begin position="1"/>
        <end position="42"/>
    </location>
</feature>
<dbReference type="Proteomes" id="UP000605361">
    <property type="component" value="Unassembled WGS sequence"/>
</dbReference>
<evidence type="ECO:0000256" key="2">
    <source>
        <dbReference type="SAM" id="SignalP"/>
    </source>
</evidence>
<evidence type="ECO:0000256" key="1">
    <source>
        <dbReference type="SAM" id="MobiDB-lite"/>
    </source>
</evidence>
<accession>A0A931EW77</accession>
<dbReference type="InterPro" id="IPR006311">
    <property type="entry name" value="TAT_signal"/>
</dbReference>
<dbReference type="InterPro" id="IPR011049">
    <property type="entry name" value="Serralysin-like_metalloprot_C"/>
</dbReference>
<dbReference type="Gene3D" id="2.150.10.10">
    <property type="entry name" value="Serralysin-like metalloprotease, C-terminal"/>
    <property type="match status" value="1"/>
</dbReference>
<dbReference type="Pfam" id="PF00353">
    <property type="entry name" value="HemolysinCabind"/>
    <property type="match status" value="1"/>
</dbReference>
<dbReference type="SUPFAM" id="SSF51120">
    <property type="entry name" value="beta-Roll"/>
    <property type="match status" value="1"/>
</dbReference>
<gene>
    <name evidence="3" type="ORF">ITP53_11835</name>
</gene>
<evidence type="ECO:0000313" key="4">
    <source>
        <dbReference type="Proteomes" id="UP000605361"/>
    </source>
</evidence>
<feature type="region of interest" description="Disordered" evidence="1">
    <location>
        <begin position="130"/>
        <end position="181"/>
    </location>
</feature>